<protein>
    <submittedName>
        <fullName evidence="1">Uncharacterized protein</fullName>
    </submittedName>
</protein>
<evidence type="ECO:0000313" key="2">
    <source>
        <dbReference type="Proteomes" id="UP001281147"/>
    </source>
</evidence>
<dbReference type="Proteomes" id="UP001281147">
    <property type="component" value="Unassembled WGS sequence"/>
</dbReference>
<keyword evidence="2" id="KW-1185">Reference proteome</keyword>
<reference evidence="1" key="1">
    <citation type="submission" date="2023-07" db="EMBL/GenBank/DDBJ databases">
        <title>Black Yeasts Isolated from many extreme environments.</title>
        <authorList>
            <person name="Coleine C."/>
            <person name="Stajich J.E."/>
            <person name="Selbmann L."/>
        </authorList>
    </citation>
    <scope>NUCLEOTIDE SEQUENCE</scope>
    <source>
        <strain evidence="1">CCFEE 5714</strain>
    </source>
</reference>
<dbReference type="EMBL" id="JAUTXU010000023">
    <property type="protein sequence ID" value="KAK3720138.1"/>
    <property type="molecule type" value="Genomic_DNA"/>
</dbReference>
<sequence length="681" mass="75563">MASTGDEGSDPEPLDFFTGNTGSAPVYEHVGSSIEVPNDSQPATASQEGQSSPTNSDEEEGGEDSDRENRFIGPDSTWRTHTAAERSLLASLEQQRANDLSIHLYNAHALKARIQDPNAAASKRKSYRGKKHWIKPNEDGSLPWHPDAAWTAWPLRPEAVPRKGEVFGRPVLGEDDGTYRRKENWRPSGDLEEEVLAVMLRRAKEQFRGRQRKGLSTVAKLDDGVARPSRKGKGASEASGADADTDETMRDKDTDTESGESHSELEDLLTSHCVKPDIMADDDEAALILQPTVRHILSELDRLLIGLHTSRQGHVNRINDRSTSRSKSKTQSGRSRSRSKVNGASSKGKKRSKRAVKAADDDSDDGDSEEESRAPSKADSQAASQRRRSRENHPDLSEEAGEQDPALAPKVNALTSKAKRHADRAKRRSDDEHAEDDASADDTTPEGEDDDAKRDGAETGTPDNIRDQPENERKNPKRQRPLNPRDWSEVLGIASLVGWNSAAVDRAARRCTSLFGERMDFQAVSGTAMQSHTVGERQTVLVKDEPRKDWFSCPVPTCLRHGEPYEKTWRWREHLKRSHKFSNARVTRMETSLRDQTGNQGSPNGGKDMGVTIADDEVHGVDDETNSGDDEMNENDALQGDTALPPGTVKMRRRKMKGVRSRKTSKRRRIDEDDDEASREA</sequence>
<organism evidence="1 2">
    <name type="scientific">Vermiconidia calcicola</name>
    <dbReference type="NCBI Taxonomy" id="1690605"/>
    <lineage>
        <taxon>Eukaryota</taxon>
        <taxon>Fungi</taxon>
        <taxon>Dikarya</taxon>
        <taxon>Ascomycota</taxon>
        <taxon>Pezizomycotina</taxon>
        <taxon>Dothideomycetes</taxon>
        <taxon>Dothideomycetidae</taxon>
        <taxon>Mycosphaerellales</taxon>
        <taxon>Extremaceae</taxon>
        <taxon>Vermiconidia</taxon>
    </lineage>
</organism>
<gene>
    <name evidence="1" type="ORF">LTR37_003962</name>
</gene>
<proteinExistence type="predicted"/>
<comment type="caution">
    <text evidence="1">The sequence shown here is derived from an EMBL/GenBank/DDBJ whole genome shotgun (WGS) entry which is preliminary data.</text>
</comment>
<name>A0ACC3NND4_9PEZI</name>
<accession>A0ACC3NND4</accession>
<evidence type="ECO:0000313" key="1">
    <source>
        <dbReference type="EMBL" id="KAK3720138.1"/>
    </source>
</evidence>